<keyword evidence="2" id="KW-1185">Reference proteome</keyword>
<proteinExistence type="predicted"/>
<gene>
    <name evidence="1" type="primary">AVEN_97859_1</name>
    <name evidence="1" type="ORF">TNCT_362801</name>
</gene>
<dbReference type="OrthoDB" id="6434293at2759"/>
<comment type="caution">
    <text evidence="1">The sequence shown here is derived from an EMBL/GenBank/DDBJ whole genome shotgun (WGS) entry which is preliminary data.</text>
</comment>
<organism evidence="1 2">
    <name type="scientific">Trichonephila clavata</name>
    <name type="common">Joro spider</name>
    <name type="synonym">Nephila clavata</name>
    <dbReference type="NCBI Taxonomy" id="2740835"/>
    <lineage>
        <taxon>Eukaryota</taxon>
        <taxon>Metazoa</taxon>
        <taxon>Ecdysozoa</taxon>
        <taxon>Arthropoda</taxon>
        <taxon>Chelicerata</taxon>
        <taxon>Arachnida</taxon>
        <taxon>Araneae</taxon>
        <taxon>Araneomorphae</taxon>
        <taxon>Entelegynae</taxon>
        <taxon>Araneoidea</taxon>
        <taxon>Nephilidae</taxon>
        <taxon>Trichonephila</taxon>
    </lineage>
</organism>
<evidence type="ECO:0000313" key="2">
    <source>
        <dbReference type="Proteomes" id="UP000887116"/>
    </source>
</evidence>
<name>A0A8X6L5R4_TRICU</name>
<dbReference type="Proteomes" id="UP000887116">
    <property type="component" value="Unassembled WGS sequence"/>
</dbReference>
<dbReference type="EMBL" id="BMAO01034417">
    <property type="protein sequence ID" value="GFQ96361.1"/>
    <property type="molecule type" value="Genomic_DNA"/>
</dbReference>
<accession>A0A8X6L5R4</accession>
<reference evidence="1" key="1">
    <citation type="submission" date="2020-07" db="EMBL/GenBank/DDBJ databases">
        <title>Multicomponent nature underlies the extraordinary mechanical properties of spider dragline silk.</title>
        <authorList>
            <person name="Kono N."/>
            <person name="Nakamura H."/>
            <person name="Mori M."/>
            <person name="Yoshida Y."/>
            <person name="Ohtoshi R."/>
            <person name="Malay A.D."/>
            <person name="Moran D.A.P."/>
            <person name="Tomita M."/>
            <person name="Numata K."/>
            <person name="Arakawa K."/>
        </authorList>
    </citation>
    <scope>NUCLEOTIDE SEQUENCE</scope>
</reference>
<dbReference type="AlphaFoldDB" id="A0A8X6L5R4"/>
<evidence type="ECO:0000313" key="1">
    <source>
        <dbReference type="EMBL" id="GFQ96361.1"/>
    </source>
</evidence>
<sequence length="71" mass="8375">MLYPTPYVVYNPMEVPVYPSYMMPPEACSYYYMPSEVAPVQEYTPVPYQEYVPPMKGTVIFNQVEFRALNY</sequence>
<protein>
    <submittedName>
        <fullName evidence="1">Uncharacterized protein</fullName>
    </submittedName>
</protein>